<accession>A0A7W9KCX5</accession>
<gene>
    <name evidence="4" type="ORF">BJ998_001432</name>
</gene>
<dbReference type="PROSITE" id="PS00012">
    <property type="entry name" value="PHOSPHOPANTETHEINE"/>
    <property type="match status" value="1"/>
</dbReference>
<dbReference type="Pfam" id="PF00550">
    <property type="entry name" value="PP-binding"/>
    <property type="match status" value="1"/>
</dbReference>
<dbReference type="InterPro" id="IPR020806">
    <property type="entry name" value="PKS_PP-bd"/>
</dbReference>
<evidence type="ECO:0000256" key="1">
    <source>
        <dbReference type="ARBA" id="ARBA00022450"/>
    </source>
</evidence>
<dbReference type="RefSeq" id="WP_184859573.1">
    <property type="nucleotide sequence ID" value="NZ_BAAAWY010000065.1"/>
</dbReference>
<proteinExistence type="predicted"/>
<organism evidence="4 5">
    <name type="scientific">Kutzneria kofuensis</name>
    <dbReference type="NCBI Taxonomy" id="103725"/>
    <lineage>
        <taxon>Bacteria</taxon>
        <taxon>Bacillati</taxon>
        <taxon>Actinomycetota</taxon>
        <taxon>Actinomycetes</taxon>
        <taxon>Pseudonocardiales</taxon>
        <taxon>Pseudonocardiaceae</taxon>
        <taxon>Kutzneria</taxon>
    </lineage>
</organism>
<dbReference type="GO" id="GO:0031177">
    <property type="term" value="F:phosphopantetheine binding"/>
    <property type="evidence" value="ECO:0007669"/>
    <property type="project" value="InterPro"/>
</dbReference>
<protein>
    <submittedName>
        <fullName evidence="4">Act minimal PKS acyl carrier protein</fullName>
    </submittedName>
</protein>
<dbReference type="PROSITE" id="PS50075">
    <property type="entry name" value="CARRIER"/>
    <property type="match status" value="1"/>
</dbReference>
<sequence>MPELTLIELLALLRACAGEDESHDLTGDVLDTPFAELGYDSIALLETTSRIERDYGVELSEDAVAQVLTPAEFLELVNDNLRSVRS</sequence>
<feature type="domain" description="Carrier" evidence="3">
    <location>
        <begin position="3"/>
        <end position="81"/>
    </location>
</feature>
<dbReference type="InterPro" id="IPR009081">
    <property type="entry name" value="PP-bd_ACP"/>
</dbReference>
<dbReference type="Gene3D" id="1.10.1200.10">
    <property type="entry name" value="ACP-like"/>
    <property type="match status" value="1"/>
</dbReference>
<comment type="caution">
    <text evidence="4">The sequence shown here is derived from an EMBL/GenBank/DDBJ whole genome shotgun (WGS) entry which is preliminary data.</text>
</comment>
<keyword evidence="2" id="KW-0597">Phosphoprotein</keyword>
<dbReference type="InterPro" id="IPR006162">
    <property type="entry name" value="Ppantetheine_attach_site"/>
</dbReference>
<dbReference type="EMBL" id="JACHIR010000001">
    <property type="protein sequence ID" value="MBB5890236.1"/>
    <property type="molecule type" value="Genomic_DNA"/>
</dbReference>
<evidence type="ECO:0000256" key="2">
    <source>
        <dbReference type="ARBA" id="ARBA00022553"/>
    </source>
</evidence>
<keyword evidence="1" id="KW-0596">Phosphopantetheine</keyword>
<evidence type="ECO:0000313" key="5">
    <source>
        <dbReference type="Proteomes" id="UP000585638"/>
    </source>
</evidence>
<keyword evidence="5" id="KW-1185">Reference proteome</keyword>
<name>A0A7W9KCX5_9PSEU</name>
<dbReference type="Proteomes" id="UP000585638">
    <property type="component" value="Unassembled WGS sequence"/>
</dbReference>
<evidence type="ECO:0000313" key="4">
    <source>
        <dbReference type="EMBL" id="MBB5890236.1"/>
    </source>
</evidence>
<dbReference type="SUPFAM" id="SSF47336">
    <property type="entry name" value="ACP-like"/>
    <property type="match status" value="1"/>
</dbReference>
<reference evidence="4 5" key="1">
    <citation type="submission" date="2020-08" db="EMBL/GenBank/DDBJ databases">
        <title>Sequencing the genomes of 1000 actinobacteria strains.</title>
        <authorList>
            <person name="Klenk H.-P."/>
        </authorList>
    </citation>
    <scope>NUCLEOTIDE SEQUENCE [LARGE SCALE GENOMIC DNA]</scope>
    <source>
        <strain evidence="4 5">DSM 43851</strain>
    </source>
</reference>
<dbReference type="InterPro" id="IPR036736">
    <property type="entry name" value="ACP-like_sf"/>
</dbReference>
<evidence type="ECO:0000259" key="3">
    <source>
        <dbReference type="PROSITE" id="PS50075"/>
    </source>
</evidence>
<dbReference type="AlphaFoldDB" id="A0A7W9KCX5"/>
<dbReference type="SMART" id="SM00823">
    <property type="entry name" value="PKS_PP"/>
    <property type="match status" value="1"/>
</dbReference>